<dbReference type="PANTHER" id="PTHR34075">
    <property type="entry name" value="BLR3430 PROTEIN"/>
    <property type="match status" value="1"/>
</dbReference>
<dbReference type="Gene3D" id="6.10.30.10">
    <property type="match status" value="1"/>
</dbReference>
<evidence type="ECO:0000313" key="1">
    <source>
        <dbReference type="EMBL" id="CAH0992767.1"/>
    </source>
</evidence>
<reference evidence="1" key="1">
    <citation type="submission" date="2021-12" db="EMBL/GenBank/DDBJ databases">
        <authorList>
            <person name="Rodrigo-Torres L."/>
            <person name="Arahal R. D."/>
            <person name="Lucena T."/>
        </authorList>
    </citation>
    <scope>NUCLEOTIDE SEQUENCE</scope>
    <source>
        <strain evidence="1">CECT 8267</strain>
    </source>
</reference>
<dbReference type="InterPro" id="IPR052513">
    <property type="entry name" value="Thioester_dehydratase-like"/>
</dbReference>
<gene>
    <name evidence="1" type="ORF">SIN8267_02904</name>
</gene>
<dbReference type="SUPFAM" id="SSF50249">
    <property type="entry name" value="Nucleic acid-binding proteins"/>
    <property type="match status" value="1"/>
</dbReference>
<accession>A0ABN8EP64</accession>
<dbReference type="Proteomes" id="UP000838100">
    <property type="component" value="Unassembled WGS sequence"/>
</dbReference>
<dbReference type="InterPro" id="IPR012340">
    <property type="entry name" value="NA-bd_OB-fold"/>
</dbReference>
<proteinExistence type="predicted"/>
<sequence length="149" mass="16491">MSSAESEVLSQPFELGFTYTRSTGPVVGRFFTELRDRKIFGNKGSDGTVYVPPVEFDPKTAEPVTEFVELGDTAIVTTWNWVSEPGTKHLLQKPFAFALLKFDGADVPMLHMVDAGSVEAMETGMKVRVRWAESTRGHITDIACFEPAE</sequence>
<dbReference type="RefSeq" id="WP_237445442.1">
    <property type="nucleotide sequence ID" value="NZ_CAKLPX010000003.1"/>
</dbReference>
<protein>
    <recommendedName>
        <fullName evidence="3">DNA-binding protein</fullName>
    </recommendedName>
</protein>
<dbReference type="PANTHER" id="PTHR34075:SF4">
    <property type="entry name" value="DUF35 DOMAIN-CONTAINING PROTEIN"/>
    <property type="match status" value="1"/>
</dbReference>
<dbReference type="EMBL" id="CAKLPX010000003">
    <property type="protein sequence ID" value="CAH0992767.1"/>
    <property type="molecule type" value="Genomic_DNA"/>
</dbReference>
<comment type="caution">
    <text evidence="1">The sequence shown here is derived from an EMBL/GenBank/DDBJ whole genome shotgun (WGS) entry which is preliminary data.</text>
</comment>
<evidence type="ECO:0008006" key="3">
    <source>
        <dbReference type="Google" id="ProtNLM"/>
    </source>
</evidence>
<organism evidence="1 2">
    <name type="scientific">Sinobacterium norvegicum</name>
    <dbReference type="NCBI Taxonomy" id="1641715"/>
    <lineage>
        <taxon>Bacteria</taxon>
        <taxon>Pseudomonadati</taxon>
        <taxon>Pseudomonadota</taxon>
        <taxon>Gammaproteobacteria</taxon>
        <taxon>Cellvibrionales</taxon>
        <taxon>Spongiibacteraceae</taxon>
        <taxon>Sinobacterium</taxon>
    </lineage>
</organism>
<evidence type="ECO:0000313" key="2">
    <source>
        <dbReference type="Proteomes" id="UP000838100"/>
    </source>
</evidence>
<name>A0ABN8EP64_9GAMM</name>
<keyword evidence="2" id="KW-1185">Reference proteome</keyword>